<dbReference type="PANTHER" id="PTHR12872:SF3">
    <property type="entry name" value="ALPHA-N-ACETYLGLUCOSAMINIDASE"/>
    <property type="match status" value="1"/>
</dbReference>
<dbReference type="AlphaFoldDB" id="A0AAD8TMP3"/>
<feature type="domain" description="Alpha-N-acetylglucosaminidase tim-barrel" evidence="1">
    <location>
        <begin position="1"/>
        <end position="59"/>
    </location>
</feature>
<dbReference type="InterPro" id="IPR024732">
    <property type="entry name" value="NAGLU_C"/>
</dbReference>
<proteinExistence type="predicted"/>
<dbReference type="Pfam" id="PF12972">
    <property type="entry name" value="NAGLU_C"/>
    <property type="match status" value="1"/>
</dbReference>
<evidence type="ECO:0000313" key="3">
    <source>
        <dbReference type="EMBL" id="KAK1685940.1"/>
    </source>
</evidence>
<protein>
    <recommendedName>
        <fullName evidence="5">Alpha-N-acetylglucosaminidase</fullName>
    </recommendedName>
</protein>
<evidence type="ECO:0000259" key="2">
    <source>
        <dbReference type="Pfam" id="PF12972"/>
    </source>
</evidence>
<gene>
    <name evidence="3" type="ORF">QYE76_046788</name>
</gene>
<evidence type="ECO:0000313" key="4">
    <source>
        <dbReference type="Proteomes" id="UP001231189"/>
    </source>
</evidence>
<dbReference type="InterPro" id="IPR007781">
    <property type="entry name" value="NAGLU"/>
</dbReference>
<organism evidence="3 4">
    <name type="scientific">Lolium multiflorum</name>
    <name type="common">Italian ryegrass</name>
    <name type="synonym">Lolium perenne subsp. multiflorum</name>
    <dbReference type="NCBI Taxonomy" id="4521"/>
    <lineage>
        <taxon>Eukaryota</taxon>
        <taxon>Viridiplantae</taxon>
        <taxon>Streptophyta</taxon>
        <taxon>Embryophyta</taxon>
        <taxon>Tracheophyta</taxon>
        <taxon>Spermatophyta</taxon>
        <taxon>Magnoliopsida</taxon>
        <taxon>Liliopsida</taxon>
        <taxon>Poales</taxon>
        <taxon>Poaceae</taxon>
        <taxon>BOP clade</taxon>
        <taxon>Pooideae</taxon>
        <taxon>Poodae</taxon>
        <taxon>Poeae</taxon>
        <taxon>Poeae Chloroplast Group 2 (Poeae type)</taxon>
        <taxon>Loliodinae</taxon>
        <taxon>Loliinae</taxon>
        <taxon>Lolium</taxon>
    </lineage>
</organism>
<comment type="caution">
    <text evidence="3">The sequence shown here is derived from an EMBL/GenBank/DDBJ whole genome shotgun (WGS) entry which is preliminary data.</text>
</comment>
<dbReference type="Gene3D" id="3.20.20.80">
    <property type="entry name" value="Glycosidases"/>
    <property type="match status" value="1"/>
</dbReference>
<dbReference type="InterPro" id="IPR024733">
    <property type="entry name" value="NAGLU_tim-barrel"/>
</dbReference>
<feature type="domain" description="Alpha-N-acetylglucosaminidase C-terminal" evidence="2">
    <location>
        <begin position="68"/>
        <end position="358"/>
    </location>
</feature>
<name>A0AAD8TMP3_LOLMU</name>
<sequence length="379" mass="43555">MLHNFAADFEMYGVLDVVASGPIDARLSENSTMVGVGMSMEGIEQNPIVYDLMSEMAFHHRQVDLQVWVETYPTRRYGKSVVGLQDAWRILHRTLYNCTDGKNDKNRDVIVAFPDVEPFVIQTSTASISFALSSKNFVVKDASNDAYEQPHIWYDTKAVIHALELFLQYGDEVSDSSTFRYDLVDLTRQALAKYANQIFLRIIQGYKSNNISQVTTMCELFLDLVNDLDMLLASHEGFLLGPWLESAKGLARDQEQEIQYEWNARTQITMWFDNTETKASLLRDYANKYWSGLLQDYYGPRAAIYFKYLILSLEKNKPFALEEWRREWIRLTNNWQSDRKVFPTTATGDALSISRSLVIKYLSNADSLQTDGSFRMSAS</sequence>
<keyword evidence="4" id="KW-1185">Reference proteome</keyword>
<dbReference type="PANTHER" id="PTHR12872">
    <property type="entry name" value="ALPHA-N-ACETYLGLUCOSAMINIDASE"/>
    <property type="match status" value="1"/>
</dbReference>
<evidence type="ECO:0008006" key="5">
    <source>
        <dbReference type="Google" id="ProtNLM"/>
    </source>
</evidence>
<dbReference type="Proteomes" id="UP001231189">
    <property type="component" value="Unassembled WGS sequence"/>
</dbReference>
<accession>A0AAD8TMP3</accession>
<dbReference type="Gene3D" id="1.20.120.670">
    <property type="entry name" value="N-acetyl-b-d-glucoasminidase"/>
    <property type="match status" value="1"/>
</dbReference>
<dbReference type="EMBL" id="JAUUTY010000002">
    <property type="protein sequence ID" value="KAK1685940.1"/>
    <property type="molecule type" value="Genomic_DNA"/>
</dbReference>
<dbReference type="Pfam" id="PF05089">
    <property type="entry name" value="NAGLU"/>
    <property type="match status" value="1"/>
</dbReference>
<evidence type="ECO:0000259" key="1">
    <source>
        <dbReference type="Pfam" id="PF05089"/>
    </source>
</evidence>
<reference evidence="3" key="1">
    <citation type="submission" date="2023-07" db="EMBL/GenBank/DDBJ databases">
        <title>A chromosome-level genome assembly of Lolium multiflorum.</title>
        <authorList>
            <person name="Chen Y."/>
            <person name="Copetti D."/>
            <person name="Kolliker R."/>
            <person name="Studer B."/>
        </authorList>
    </citation>
    <scope>NUCLEOTIDE SEQUENCE</scope>
    <source>
        <strain evidence="3">02402/16</strain>
        <tissue evidence="3">Leaf</tissue>
    </source>
</reference>